<dbReference type="AlphaFoldDB" id="A0A7S3J5R0"/>
<accession>A0A7S3J5R0</accession>
<reference evidence="1" key="1">
    <citation type="submission" date="2021-01" db="EMBL/GenBank/DDBJ databases">
        <authorList>
            <person name="Corre E."/>
            <person name="Pelletier E."/>
            <person name="Niang G."/>
            <person name="Scheremetjew M."/>
            <person name="Finn R."/>
            <person name="Kale V."/>
            <person name="Holt S."/>
            <person name="Cochrane G."/>
            <person name="Meng A."/>
            <person name="Brown T."/>
            <person name="Cohen L."/>
        </authorList>
    </citation>
    <scope>NUCLEOTIDE SEQUENCE</scope>
    <source>
        <strain evidence="1">FSP1.4</strain>
    </source>
</reference>
<evidence type="ECO:0000313" key="1">
    <source>
        <dbReference type="EMBL" id="CAE0345193.1"/>
    </source>
</evidence>
<name>A0A7S3J5R0_9SPIT</name>
<dbReference type="EMBL" id="HBII01009616">
    <property type="protein sequence ID" value="CAE0345193.1"/>
    <property type="molecule type" value="Transcribed_RNA"/>
</dbReference>
<protein>
    <submittedName>
        <fullName evidence="1">Uncharacterized protein</fullName>
    </submittedName>
</protein>
<sequence length="112" mass="12881">MKTVNTKWFIEVNTGVNGKENIGKSLEQNIEVNLEEDIEASIEARIEEDIKKNTGNMLKGRKVKVMKDLTTIISLRRSGSMEAEARKGSMVKIRRRRIKMQMKNAIKSQEMK</sequence>
<proteinExistence type="predicted"/>
<gene>
    <name evidence="1" type="ORF">EHAR0213_LOCUS4102</name>
</gene>
<organism evidence="1">
    <name type="scientific">Euplotes harpa</name>
    <dbReference type="NCBI Taxonomy" id="151035"/>
    <lineage>
        <taxon>Eukaryota</taxon>
        <taxon>Sar</taxon>
        <taxon>Alveolata</taxon>
        <taxon>Ciliophora</taxon>
        <taxon>Intramacronucleata</taxon>
        <taxon>Spirotrichea</taxon>
        <taxon>Hypotrichia</taxon>
        <taxon>Euplotida</taxon>
        <taxon>Euplotidae</taxon>
        <taxon>Euplotes</taxon>
    </lineage>
</organism>